<accession>A0A5N7C6A2</accession>
<feature type="transmembrane region" description="Helical" evidence="1">
    <location>
        <begin position="43"/>
        <end position="61"/>
    </location>
</feature>
<name>A0A5N7C6A2_PETAA</name>
<dbReference type="Proteomes" id="UP000326877">
    <property type="component" value="Unassembled WGS sequence"/>
</dbReference>
<keyword evidence="1" id="KW-1133">Transmembrane helix</keyword>
<proteinExistence type="predicted"/>
<feature type="transmembrane region" description="Helical" evidence="1">
    <location>
        <begin position="21"/>
        <end position="37"/>
    </location>
</feature>
<evidence type="ECO:0000256" key="1">
    <source>
        <dbReference type="SAM" id="Phobius"/>
    </source>
</evidence>
<organism evidence="2">
    <name type="scientific">Petromyces alliaceus</name>
    <name type="common">Aspergillus alliaceus</name>
    <dbReference type="NCBI Taxonomy" id="209559"/>
    <lineage>
        <taxon>Eukaryota</taxon>
        <taxon>Fungi</taxon>
        <taxon>Dikarya</taxon>
        <taxon>Ascomycota</taxon>
        <taxon>Pezizomycotina</taxon>
        <taxon>Eurotiomycetes</taxon>
        <taxon>Eurotiomycetidae</taxon>
        <taxon>Eurotiales</taxon>
        <taxon>Aspergillaceae</taxon>
        <taxon>Aspergillus</taxon>
        <taxon>Aspergillus subgen. Circumdati</taxon>
    </lineage>
</organism>
<sequence>MPSLFVQWTPRKHRVARWHQGIRSFISAVLYHLRLIVDSTSTRGLYCSFSAFPLLVALLQLSTYGTQAFFI</sequence>
<evidence type="ECO:0000313" key="2">
    <source>
        <dbReference type="EMBL" id="KAE8389438.1"/>
    </source>
</evidence>
<dbReference type="AlphaFoldDB" id="A0A5N7C6A2"/>
<keyword evidence="1" id="KW-0472">Membrane</keyword>
<protein>
    <submittedName>
        <fullName evidence="2">Uncharacterized protein</fullName>
    </submittedName>
</protein>
<reference evidence="2" key="1">
    <citation type="submission" date="2019-04" db="EMBL/GenBank/DDBJ databases">
        <title>Friends and foes A comparative genomics studyof 23 Aspergillus species from section Flavi.</title>
        <authorList>
            <consortium name="DOE Joint Genome Institute"/>
            <person name="Kjaerbolling I."/>
            <person name="Vesth T."/>
            <person name="Frisvad J.C."/>
            <person name="Nybo J.L."/>
            <person name="Theobald S."/>
            <person name="Kildgaard S."/>
            <person name="Isbrandt T."/>
            <person name="Kuo A."/>
            <person name="Sato A."/>
            <person name="Lyhne E.K."/>
            <person name="Kogle M.E."/>
            <person name="Wiebenga A."/>
            <person name="Kun R.S."/>
            <person name="Lubbers R.J."/>
            <person name="Makela M.R."/>
            <person name="Barry K."/>
            <person name="Chovatia M."/>
            <person name="Clum A."/>
            <person name="Daum C."/>
            <person name="Haridas S."/>
            <person name="He G."/>
            <person name="LaButti K."/>
            <person name="Lipzen A."/>
            <person name="Mondo S."/>
            <person name="Riley R."/>
            <person name="Salamov A."/>
            <person name="Simmons B.A."/>
            <person name="Magnuson J.K."/>
            <person name="Henrissat B."/>
            <person name="Mortensen U.H."/>
            <person name="Larsen T.O."/>
            <person name="Devries R.P."/>
            <person name="Grigoriev I.V."/>
            <person name="Machida M."/>
            <person name="Baker S.E."/>
            <person name="Andersen M.R."/>
        </authorList>
    </citation>
    <scope>NUCLEOTIDE SEQUENCE [LARGE SCALE GENOMIC DNA]</scope>
    <source>
        <strain evidence="2">IBT 14317</strain>
    </source>
</reference>
<gene>
    <name evidence="2" type="ORF">BDV23DRAFT_157262</name>
</gene>
<keyword evidence="1" id="KW-0812">Transmembrane</keyword>
<dbReference type="EMBL" id="ML735266">
    <property type="protein sequence ID" value="KAE8389438.1"/>
    <property type="molecule type" value="Genomic_DNA"/>
</dbReference>